<dbReference type="EMBL" id="FN554968">
    <property type="protein sequence ID" value="CBH11199.1"/>
    <property type="molecule type" value="Genomic_DNA"/>
</dbReference>
<name>C9ZP71_TRYB9</name>
<feature type="transmembrane region" description="Helical" evidence="1">
    <location>
        <begin position="63"/>
        <end position="84"/>
    </location>
</feature>
<dbReference type="RefSeq" id="XP_011773486.1">
    <property type="nucleotide sequence ID" value="XM_011775184.1"/>
</dbReference>
<keyword evidence="1" id="KW-0472">Membrane</keyword>
<dbReference type="KEGG" id="tbg:TbgDal_V3370"/>
<keyword evidence="1" id="KW-0812">Transmembrane</keyword>
<dbReference type="GeneID" id="23861334"/>
<reference evidence="3" key="1">
    <citation type="journal article" date="2010" name="PLoS Negl. Trop. Dis.">
        <title>The genome sequence of Trypanosoma brucei gambiense, causative agent of chronic human african trypanosomiasis.</title>
        <authorList>
            <person name="Jackson A.P."/>
            <person name="Sanders M."/>
            <person name="Berry A."/>
            <person name="McQuillan J."/>
            <person name="Aslett M.A."/>
            <person name="Quail M.A."/>
            <person name="Chukualim B."/>
            <person name="Capewell P."/>
            <person name="MacLeod A."/>
            <person name="Melville S.E."/>
            <person name="Gibson W."/>
            <person name="Barry J.D."/>
            <person name="Berriman M."/>
            <person name="Hertz-Fowler C."/>
        </authorList>
    </citation>
    <scope>NUCLEOTIDE SEQUENCE [LARGE SCALE GENOMIC DNA]</scope>
    <source>
        <strain evidence="3">MHOM/CI/86/DAL972</strain>
    </source>
</reference>
<evidence type="ECO:0000313" key="2">
    <source>
        <dbReference type="EMBL" id="CBH11199.1"/>
    </source>
</evidence>
<evidence type="ECO:0000256" key="1">
    <source>
        <dbReference type="SAM" id="Phobius"/>
    </source>
</evidence>
<organism evidence="2 3">
    <name type="scientific">Trypanosoma brucei gambiense (strain MHOM/CI/86/DAL972)</name>
    <dbReference type="NCBI Taxonomy" id="679716"/>
    <lineage>
        <taxon>Eukaryota</taxon>
        <taxon>Discoba</taxon>
        <taxon>Euglenozoa</taxon>
        <taxon>Kinetoplastea</taxon>
        <taxon>Metakinetoplastina</taxon>
        <taxon>Trypanosomatida</taxon>
        <taxon>Trypanosomatidae</taxon>
        <taxon>Trypanosoma</taxon>
    </lineage>
</organism>
<gene>
    <name evidence="2" type="ORF">TbgDal_V3370</name>
</gene>
<protein>
    <submittedName>
        <fullName evidence="2">Uncharacterized protein</fullName>
    </submittedName>
</protein>
<proteinExistence type="predicted"/>
<dbReference type="Proteomes" id="UP000002316">
    <property type="component" value="Chromosome 5"/>
</dbReference>
<evidence type="ECO:0000313" key="3">
    <source>
        <dbReference type="Proteomes" id="UP000002316"/>
    </source>
</evidence>
<sequence>MSFQVLTTDFIGFCCPFSKIRDWLSKQKKKEKRSDTREKKTINKQVNMKVLTWGWEMRGNSSLFFFSCLKAFNLSFFFVCVLIFGADCAKLAPICFSFSQKSVDR</sequence>
<dbReference type="AlphaFoldDB" id="C9ZP71"/>
<accession>C9ZP71</accession>
<keyword evidence="1" id="KW-1133">Transmembrane helix</keyword>